<keyword evidence="1" id="KW-0175">Coiled coil</keyword>
<gene>
    <name evidence="3" type="ORF">GOCE00092_LOCUS24754</name>
</gene>
<sequence length="421" mass="47903">MFDYLRKEIFMLRGKNSDLKTELRDAETDKRELLSHAESAEAAASASRLRVAQLTKNNSTLMAEIMEQKHEVASLKKEVKASSDHKEEVVANIKTGHDLQLRQQEAEIKSLQAGMRETRTTAEYEKRLLKDELGKMEEEHTSEVMRLKDELRRTQDSHHDYLAKLMDVLETTHSAREGEMNRISAELNAVKEEKDAQIMALQQEVESLHKLSKTDVSVIQKQAAANKAAEVTGVRREVEKNQLVRGQRGQKFFEVVDKLTAAVASENLIDITSKRRARGKKLSVVDEESQRMKKMIRFLSDLYALEESSQAKVDSDMLRMLDSYKAAAEPNRKLSELEFQLKQIEAENKRLKEQVRLHGNCPRCEARDKRRAARQKTGGTASTQMMSTPPSRTSSNASSQYSNTSSVPRRSGAKKTYRGNY</sequence>
<evidence type="ECO:0000256" key="1">
    <source>
        <dbReference type="SAM" id="Coils"/>
    </source>
</evidence>
<proteinExistence type="predicted"/>
<feature type="coiled-coil region" evidence="1">
    <location>
        <begin position="16"/>
        <end position="157"/>
    </location>
</feature>
<feature type="region of interest" description="Disordered" evidence="2">
    <location>
        <begin position="362"/>
        <end position="421"/>
    </location>
</feature>
<protein>
    <submittedName>
        <fullName evidence="3">Uncharacterized protein</fullName>
    </submittedName>
</protein>
<feature type="compositionally biased region" description="Low complexity" evidence="2">
    <location>
        <begin position="391"/>
        <end position="406"/>
    </location>
</feature>
<dbReference type="EMBL" id="HBGK01047136">
    <property type="protein sequence ID" value="CAD9306852.1"/>
    <property type="molecule type" value="Transcribed_RNA"/>
</dbReference>
<accession>A0A7S1YKS9</accession>
<reference evidence="3" key="1">
    <citation type="submission" date="2021-01" db="EMBL/GenBank/DDBJ databases">
        <authorList>
            <person name="Corre E."/>
            <person name="Pelletier E."/>
            <person name="Niang G."/>
            <person name="Scheremetjew M."/>
            <person name="Finn R."/>
            <person name="Kale V."/>
            <person name="Holt S."/>
            <person name="Cochrane G."/>
            <person name="Meng A."/>
            <person name="Brown T."/>
            <person name="Cohen L."/>
        </authorList>
    </citation>
    <scope>NUCLEOTIDE SEQUENCE</scope>
    <source>
        <strain evidence="3">CCMP 410</strain>
    </source>
</reference>
<evidence type="ECO:0000313" key="3">
    <source>
        <dbReference type="EMBL" id="CAD9306852.1"/>
    </source>
</evidence>
<evidence type="ECO:0000256" key="2">
    <source>
        <dbReference type="SAM" id="MobiDB-lite"/>
    </source>
</evidence>
<feature type="compositionally biased region" description="Basic residues" evidence="2">
    <location>
        <begin position="411"/>
        <end position="421"/>
    </location>
</feature>
<feature type="compositionally biased region" description="Polar residues" evidence="2">
    <location>
        <begin position="377"/>
        <end position="390"/>
    </location>
</feature>
<name>A0A7S1YKS9_9STRA</name>
<dbReference type="AlphaFoldDB" id="A0A7S1YKS9"/>
<organism evidence="3">
    <name type="scientific">Grammatophora oceanica</name>
    <dbReference type="NCBI Taxonomy" id="210454"/>
    <lineage>
        <taxon>Eukaryota</taxon>
        <taxon>Sar</taxon>
        <taxon>Stramenopiles</taxon>
        <taxon>Ochrophyta</taxon>
        <taxon>Bacillariophyta</taxon>
        <taxon>Fragilariophyceae</taxon>
        <taxon>Fragilariophycidae</taxon>
        <taxon>Rhabdonematales</taxon>
        <taxon>Grammatophoraceae</taxon>
        <taxon>Grammatophora</taxon>
    </lineage>
</organism>
<feature type="coiled-coil region" evidence="1">
    <location>
        <begin position="184"/>
        <end position="211"/>
    </location>
</feature>